<sequence>MQKTQIPEFEQAREEVNSTVSNLKGNDPAQVEVALQTLQVLTGLYPTSFFKQYNLVDSLLTILKDPKTEANIIHTLGSIDNIVTFDEDESEEFVTPEIITILLQSTLSENAVITTLAWSILMELSERSIRQPELFNECHTIHYVLNTLNKAHATRTILDGTHNRIYHVYENSQLISFTLRTYYHITAAAPDRQAFWVIWPVIFQFSTAHDMNVISSLFSVIRDVVSSNTQVNTALYTTGLPFAIVDNNFVDCSFCTIAVSLAHDISQHLDRLVQTIYVNGLIRRRRRIFERKNEFQQIKIITQEEHQSLTVSVTSIEEYLTCLKSILSFFAQVYVKDYDPASDLLSQSDLFSVLGSILEVTLSVMCDDYTDFEDEEKMLRTGTLPPDHPLTQANIIFSDYDDYSDLTKEDIDADMDFLMGTPKECDIFDCSFVKTNTFYEVAKEILFTFANVAASRNSQVFQLLVNTYIKYVHPVGVFVGNIERCLESFSSDIVTEVVCMVHGFACSANVIKRMCIEHSVVEILFFSQWDQMFKRGNRFTMIFAEALFQFLNYNIRLKIFCHMRNETAENVVLKQLLSRRRIAAIHQFSLSFRGPAKTRTTELCDLVEKCLKESTLDRQTLQEISSGVDFGRRRYHFPPSAKDFDLTDADVTAEMMEFITECDDSERSDELDFSGDDISETI</sequence>
<dbReference type="Proteomes" id="UP001281761">
    <property type="component" value="Unassembled WGS sequence"/>
</dbReference>
<accession>A0ABQ9Y4R2</accession>
<evidence type="ECO:0000313" key="1">
    <source>
        <dbReference type="EMBL" id="KAK2958726.1"/>
    </source>
</evidence>
<reference evidence="1 2" key="1">
    <citation type="journal article" date="2022" name="bioRxiv">
        <title>Genomics of Preaxostyla Flagellates Illuminates Evolutionary Transitions and the Path Towards Mitochondrial Loss.</title>
        <authorList>
            <person name="Novak L.V.F."/>
            <person name="Treitli S.C."/>
            <person name="Pyrih J."/>
            <person name="Halakuc P."/>
            <person name="Pipaliya S.V."/>
            <person name="Vacek V."/>
            <person name="Brzon O."/>
            <person name="Soukal P."/>
            <person name="Eme L."/>
            <person name="Dacks J.B."/>
            <person name="Karnkowska A."/>
            <person name="Elias M."/>
            <person name="Hampl V."/>
        </authorList>
    </citation>
    <scope>NUCLEOTIDE SEQUENCE [LARGE SCALE GENOMIC DNA]</scope>
    <source>
        <strain evidence="1">NAU3</strain>
        <tissue evidence="1">Gut</tissue>
    </source>
</reference>
<dbReference type="EMBL" id="JARBJD010000035">
    <property type="protein sequence ID" value="KAK2958726.1"/>
    <property type="molecule type" value="Genomic_DNA"/>
</dbReference>
<protein>
    <submittedName>
        <fullName evidence="1">Uncharacterized protein</fullName>
    </submittedName>
</protein>
<keyword evidence="2" id="KW-1185">Reference proteome</keyword>
<dbReference type="Gene3D" id="1.25.10.10">
    <property type="entry name" value="Leucine-rich Repeat Variant"/>
    <property type="match status" value="1"/>
</dbReference>
<gene>
    <name evidence="1" type="ORF">BLNAU_6229</name>
</gene>
<dbReference type="SUPFAM" id="SSF48371">
    <property type="entry name" value="ARM repeat"/>
    <property type="match status" value="1"/>
</dbReference>
<comment type="caution">
    <text evidence="1">The sequence shown here is derived from an EMBL/GenBank/DDBJ whole genome shotgun (WGS) entry which is preliminary data.</text>
</comment>
<evidence type="ECO:0000313" key="2">
    <source>
        <dbReference type="Proteomes" id="UP001281761"/>
    </source>
</evidence>
<organism evidence="1 2">
    <name type="scientific">Blattamonas nauphoetae</name>
    <dbReference type="NCBI Taxonomy" id="2049346"/>
    <lineage>
        <taxon>Eukaryota</taxon>
        <taxon>Metamonada</taxon>
        <taxon>Preaxostyla</taxon>
        <taxon>Oxymonadida</taxon>
        <taxon>Blattamonas</taxon>
    </lineage>
</organism>
<dbReference type="InterPro" id="IPR016024">
    <property type="entry name" value="ARM-type_fold"/>
</dbReference>
<proteinExistence type="predicted"/>
<name>A0ABQ9Y4R2_9EUKA</name>
<dbReference type="InterPro" id="IPR011989">
    <property type="entry name" value="ARM-like"/>
</dbReference>